<name>A0A9D4TXY4_CHLVU</name>
<accession>A0A9D4TXY4</accession>
<evidence type="ECO:0000313" key="3">
    <source>
        <dbReference type="EMBL" id="KAI3437900.1"/>
    </source>
</evidence>
<dbReference type="Proteomes" id="UP001055712">
    <property type="component" value="Unassembled WGS sequence"/>
</dbReference>
<evidence type="ECO:0000313" key="4">
    <source>
        <dbReference type="Proteomes" id="UP001055712"/>
    </source>
</evidence>
<feature type="coiled-coil region" evidence="1">
    <location>
        <begin position="180"/>
        <end position="214"/>
    </location>
</feature>
<dbReference type="EMBL" id="SIDB01000001">
    <property type="protein sequence ID" value="KAI3437900.1"/>
    <property type="molecule type" value="Genomic_DNA"/>
</dbReference>
<reference evidence="3" key="1">
    <citation type="journal article" date="2019" name="Plant J.">
        <title>Chlorella vulgaris genome assembly and annotation reveals the molecular basis for metabolic acclimation to high light conditions.</title>
        <authorList>
            <person name="Cecchin M."/>
            <person name="Marcolungo L."/>
            <person name="Rossato M."/>
            <person name="Girolomoni L."/>
            <person name="Cosentino E."/>
            <person name="Cuine S."/>
            <person name="Li-Beisson Y."/>
            <person name="Delledonne M."/>
            <person name="Ballottari M."/>
        </authorList>
    </citation>
    <scope>NUCLEOTIDE SEQUENCE</scope>
    <source>
        <strain evidence="3">211/11P</strain>
    </source>
</reference>
<sequence>MPATELLDELRSIQALLGTGAGRPRPETANPASRAALQHASEEEEDAPKAQKSAQVQELERTVASLRHKCQARDEKRSELEAALAAARRDGEVAVGRLQGELSSKQEECGQLASMILQQQQELEALQSNLQHNAQRAEESGKATTASISQLQQAAAEWRRQGEDSLEALTTERRRSAALQQRLYQQTQALQAEVAEQRQQRQSAEAELAKLRAAMEGSAGDQASLVAELRRRLSLERSWRKAVSRWLRGEVHTRGELERVLLNVGAAVRCGPGEQPLGCPEGRSRWGQQQAAAPALPPRRMAGAQQVPDATVHVEDTPLANDGAGGIRVTVRSPRAHTIGVSSTVEASSGSPGHVHGGSTAKAAPNTSWRQHFQATMKAFDERNSHLQRALSSMRHEAR</sequence>
<organism evidence="3 4">
    <name type="scientific">Chlorella vulgaris</name>
    <name type="common">Green alga</name>
    <dbReference type="NCBI Taxonomy" id="3077"/>
    <lineage>
        <taxon>Eukaryota</taxon>
        <taxon>Viridiplantae</taxon>
        <taxon>Chlorophyta</taxon>
        <taxon>core chlorophytes</taxon>
        <taxon>Trebouxiophyceae</taxon>
        <taxon>Chlorellales</taxon>
        <taxon>Chlorellaceae</taxon>
        <taxon>Chlorella clade</taxon>
        <taxon>Chlorella</taxon>
    </lineage>
</organism>
<feature type="compositionally biased region" description="Low complexity" evidence="2">
    <location>
        <begin position="348"/>
        <end position="359"/>
    </location>
</feature>
<proteinExistence type="predicted"/>
<keyword evidence="4" id="KW-1185">Reference proteome</keyword>
<feature type="region of interest" description="Disordered" evidence="2">
    <location>
        <begin position="17"/>
        <end position="58"/>
    </location>
</feature>
<protein>
    <submittedName>
        <fullName evidence="3">Uncharacterized protein</fullName>
    </submittedName>
</protein>
<dbReference type="AlphaFoldDB" id="A0A9D4TXY4"/>
<feature type="region of interest" description="Disordered" evidence="2">
    <location>
        <begin position="342"/>
        <end position="366"/>
    </location>
</feature>
<keyword evidence="1" id="KW-0175">Coiled coil</keyword>
<evidence type="ECO:0000256" key="2">
    <source>
        <dbReference type="SAM" id="MobiDB-lite"/>
    </source>
</evidence>
<gene>
    <name evidence="3" type="ORF">D9Q98_000345</name>
</gene>
<evidence type="ECO:0000256" key="1">
    <source>
        <dbReference type="SAM" id="Coils"/>
    </source>
</evidence>
<comment type="caution">
    <text evidence="3">The sequence shown here is derived from an EMBL/GenBank/DDBJ whole genome shotgun (WGS) entry which is preliminary data.</text>
</comment>
<reference evidence="3" key="2">
    <citation type="submission" date="2020-11" db="EMBL/GenBank/DDBJ databases">
        <authorList>
            <person name="Cecchin M."/>
            <person name="Marcolungo L."/>
            <person name="Rossato M."/>
            <person name="Girolomoni L."/>
            <person name="Cosentino E."/>
            <person name="Cuine S."/>
            <person name="Li-Beisson Y."/>
            <person name="Delledonne M."/>
            <person name="Ballottari M."/>
        </authorList>
    </citation>
    <scope>NUCLEOTIDE SEQUENCE</scope>
    <source>
        <strain evidence="3">211/11P</strain>
        <tissue evidence="3">Whole cell</tissue>
    </source>
</reference>
<dbReference type="OrthoDB" id="10683663at2759"/>